<protein>
    <submittedName>
        <fullName evidence="2">Uncharacterized protein</fullName>
    </submittedName>
</protein>
<sequence>MATAEDSGRSPSSAGEDCPLCHGTGTLSWQQPQPTAGVLRTIELPCPHGCGEHWKHPEAERDRVVEQPDRTPDRIRGNADEANSIGAEFIRGALRNWGFLDGDQDRPK</sequence>
<gene>
    <name evidence="2" type="ORF">BA062_33135</name>
</gene>
<dbReference type="OrthoDB" id="3556176at2"/>
<reference evidence="2 3" key="1">
    <citation type="submission" date="2016-07" db="EMBL/GenBank/DDBJ databases">
        <title>Draft genome sequence of Prauserella sp. YIM 121212, isolated from alkaline soil.</title>
        <authorList>
            <person name="Ruckert C."/>
            <person name="Albersmeier A."/>
            <person name="Jiang C.-L."/>
            <person name="Jiang Y."/>
            <person name="Kalinowski J."/>
            <person name="Schneider O."/>
            <person name="Winkler A."/>
            <person name="Zotchev S.B."/>
        </authorList>
    </citation>
    <scope>NUCLEOTIDE SEQUENCE [LARGE SCALE GENOMIC DNA]</scope>
    <source>
        <strain evidence="2 3">YIM 121212</strain>
    </source>
</reference>
<proteinExistence type="predicted"/>
<evidence type="ECO:0000313" key="3">
    <source>
        <dbReference type="Proteomes" id="UP000247892"/>
    </source>
</evidence>
<feature type="region of interest" description="Disordered" evidence="1">
    <location>
        <begin position="53"/>
        <end position="81"/>
    </location>
</feature>
<name>A0A318LNW4_9PSEU</name>
<dbReference type="EMBL" id="MASU01000017">
    <property type="protein sequence ID" value="PXY20109.1"/>
    <property type="molecule type" value="Genomic_DNA"/>
</dbReference>
<evidence type="ECO:0000256" key="1">
    <source>
        <dbReference type="SAM" id="MobiDB-lite"/>
    </source>
</evidence>
<keyword evidence="3" id="KW-1185">Reference proteome</keyword>
<dbReference type="Proteomes" id="UP000247892">
    <property type="component" value="Unassembled WGS sequence"/>
</dbReference>
<feature type="region of interest" description="Disordered" evidence="1">
    <location>
        <begin position="1"/>
        <end position="33"/>
    </location>
</feature>
<dbReference type="AlphaFoldDB" id="A0A318LNW4"/>
<comment type="caution">
    <text evidence="2">The sequence shown here is derived from an EMBL/GenBank/DDBJ whole genome shotgun (WGS) entry which is preliminary data.</text>
</comment>
<evidence type="ECO:0000313" key="2">
    <source>
        <dbReference type="EMBL" id="PXY20109.1"/>
    </source>
</evidence>
<accession>A0A318LNW4</accession>
<organism evidence="2 3">
    <name type="scientific">Prauserella flavalba</name>
    <dbReference type="NCBI Taxonomy" id="1477506"/>
    <lineage>
        <taxon>Bacteria</taxon>
        <taxon>Bacillati</taxon>
        <taxon>Actinomycetota</taxon>
        <taxon>Actinomycetes</taxon>
        <taxon>Pseudonocardiales</taxon>
        <taxon>Pseudonocardiaceae</taxon>
        <taxon>Prauserella</taxon>
    </lineage>
</organism>
<feature type="compositionally biased region" description="Basic and acidic residues" evidence="1">
    <location>
        <begin position="53"/>
        <end position="79"/>
    </location>
</feature>